<accession>A0AA42PA73</accession>
<protein>
    <submittedName>
        <fullName evidence="1">Uncharacterized protein</fullName>
    </submittedName>
</protein>
<organism evidence="1 2">
    <name type="scientific">Stutzerimonas stutzeri</name>
    <name type="common">Pseudomonas stutzeri</name>
    <dbReference type="NCBI Taxonomy" id="316"/>
    <lineage>
        <taxon>Bacteria</taxon>
        <taxon>Pseudomonadati</taxon>
        <taxon>Pseudomonadota</taxon>
        <taxon>Gammaproteobacteria</taxon>
        <taxon>Pseudomonadales</taxon>
        <taxon>Pseudomonadaceae</taxon>
        <taxon>Stutzerimonas</taxon>
    </lineage>
</organism>
<gene>
    <name evidence="1" type="ORF">N5C32_10965</name>
</gene>
<evidence type="ECO:0000313" key="1">
    <source>
        <dbReference type="EMBL" id="MDH1236560.1"/>
    </source>
</evidence>
<evidence type="ECO:0000313" key="2">
    <source>
        <dbReference type="Proteomes" id="UP001158500"/>
    </source>
</evidence>
<dbReference type="AlphaFoldDB" id="A0AA42PA73"/>
<sequence>MSDLQYCKSIGCAIAWRSEEIHDYCPSCRDKHANDGKADPLKVPHFGHLQSIDSHRVNHLFQIKHPCLQEAIHNLLDSGKADGEWQEELVDNALRALGRWQVMTQEDKQGAAILAGE</sequence>
<dbReference type="EMBL" id="JAOCAE010000006">
    <property type="protein sequence ID" value="MDH1236560.1"/>
    <property type="molecule type" value="Genomic_DNA"/>
</dbReference>
<comment type="caution">
    <text evidence="1">The sequence shown here is derived from an EMBL/GenBank/DDBJ whole genome shotgun (WGS) entry which is preliminary data.</text>
</comment>
<reference evidence="1" key="1">
    <citation type="submission" date="2022-09" db="EMBL/GenBank/DDBJ databases">
        <title>Intensive care unit water sources are persistently colonized with multi-drug resistant bacteria and are the site of extensive horizontal gene transfer of antibiotic resistance genes.</title>
        <authorList>
            <person name="Diorio-Toth L."/>
        </authorList>
    </citation>
    <scope>NUCLEOTIDE SEQUENCE</scope>
    <source>
        <strain evidence="1">GD03947</strain>
    </source>
</reference>
<dbReference type="Proteomes" id="UP001158500">
    <property type="component" value="Unassembled WGS sequence"/>
</dbReference>
<proteinExistence type="predicted"/>
<name>A0AA42PA73_STUST</name>
<dbReference type="RefSeq" id="WP_279641472.1">
    <property type="nucleotide sequence ID" value="NZ_JAOCAE010000006.1"/>
</dbReference>